<dbReference type="NCBIfam" id="TIGR01082">
    <property type="entry name" value="murC"/>
    <property type="match status" value="1"/>
</dbReference>
<accession>W6K1A9</accession>
<dbReference type="GO" id="GO:0071555">
    <property type="term" value="P:cell wall organization"/>
    <property type="evidence" value="ECO:0007669"/>
    <property type="project" value="UniProtKB-KW"/>
</dbReference>
<dbReference type="InterPro" id="IPR050061">
    <property type="entry name" value="MurCDEF_pg_biosynth"/>
</dbReference>
<dbReference type="SUPFAM" id="SSF53623">
    <property type="entry name" value="MurD-like peptide ligases, catalytic domain"/>
    <property type="match status" value="1"/>
</dbReference>
<evidence type="ECO:0000256" key="5">
    <source>
        <dbReference type="ARBA" id="ARBA00022598"/>
    </source>
</evidence>
<evidence type="ECO:0000256" key="10">
    <source>
        <dbReference type="ARBA" id="ARBA00022984"/>
    </source>
</evidence>
<keyword evidence="5 14" id="KW-0436">Ligase</keyword>
<keyword evidence="10 14" id="KW-0573">Peptidoglycan synthesis</keyword>
<dbReference type="UniPathway" id="UPA00219"/>
<evidence type="ECO:0000256" key="7">
    <source>
        <dbReference type="ARBA" id="ARBA00022741"/>
    </source>
</evidence>
<keyword evidence="9 14" id="KW-0133">Cell shape</keyword>
<evidence type="ECO:0000256" key="3">
    <source>
        <dbReference type="ARBA" id="ARBA00012211"/>
    </source>
</evidence>
<keyword evidence="19" id="KW-1185">Reference proteome</keyword>
<evidence type="ECO:0000256" key="1">
    <source>
        <dbReference type="ARBA" id="ARBA00004496"/>
    </source>
</evidence>
<dbReference type="Pfam" id="PF02875">
    <property type="entry name" value="Mur_ligase_C"/>
    <property type="match status" value="1"/>
</dbReference>
<dbReference type="InterPro" id="IPR004101">
    <property type="entry name" value="Mur_ligase_C"/>
</dbReference>
<evidence type="ECO:0000256" key="13">
    <source>
        <dbReference type="ARBA" id="ARBA00047833"/>
    </source>
</evidence>
<keyword evidence="4 14" id="KW-0963">Cytoplasm</keyword>
<dbReference type="PANTHER" id="PTHR43445">
    <property type="entry name" value="UDP-N-ACETYLMURAMATE--L-ALANINE LIGASE-RELATED"/>
    <property type="match status" value="1"/>
</dbReference>
<dbReference type="InterPro" id="IPR005758">
    <property type="entry name" value="UDP-N-AcMur_Ala_ligase_MurC"/>
</dbReference>
<reference evidence="18 19" key="1">
    <citation type="journal article" date="2013" name="ISME J.">
        <title>A metabolic model for members of the genus Tetrasphaera involved in enhanced biological phosphorus removal.</title>
        <authorList>
            <person name="Kristiansen R."/>
            <person name="Nguyen H.T.T."/>
            <person name="Saunders A.M."/>
            <person name="Nielsen J.L."/>
            <person name="Wimmer R."/>
            <person name="Le V.Q."/>
            <person name="McIlroy S.J."/>
            <person name="Petrovski S."/>
            <person name="Seviour R.J."/>
            <person name="Calteau A."/>
            <person name="Nielsen K.L."/>
            <person name="Nielsen P.H."/>
        </authorList>
    </citation>
    <scope>NUCLEOTIDE SEQUENCE [LARGE SCALE GENOMIC DNA]</scope>
    <source>
        <strain evidence="18 19">Ben110</strain>
    </source>
</reference>
<dbReference type="Pfam" id="PF01225">
    <property type="entry name" value="Mur_ligase"/>
    <property type="match status" value="1"/>
</dbReference>
<dbReference type="Gene3D" id="3.40.1190.10">
    <property type="entry name" value="Mur-like, catalytic domain"/>
    <property type="match status" value="1"/>
</dbReference>
<keyword evidence="6 14" id="KW-0132">Cell division</keyword>
<dbReference type="Pfam" id="PF08245">
    <property type="entry name" value="Mur_ligase_M"/>
    <property type="match status" value="1"/>
</dbReference>
<name>W6K1A9_9MICO</name>
<evidence type="ECO:0000256" key="8">
    <source>
        <dbReference type="ARBA" id="ARBA00022840"/>
    </source>
</evidence>
<evidence type="ECO:0000313" key="18">
    <source>
        <dbReference type="EMBL" id="CCH74851.1"/>
    </source>
</evidence>
<dbReference type="SUPFAM" id="SSF53244">
    <property type="entry name" value="MurD-like peptide ligases, peptide-binding domain"/>
    <property type="match status" value="1"/>
</dbReference>
<feature type="domain" description="Mur ligase N-terminal catalytic" evidence="15">
    <location>
        <begin position="28"/>
        <end position="121"/>
    </location>
</feature>
<dbReference type="Gene3D" id="3.40.50.720">
    <property type="entry name" value="NAD(P)-binding Rossmann-like Domain"/>
    <property type="match status" value="1"/>
</dbReference>
<keyword evidence="12 14" id="KW-0961">Cell wall biogenesis/degradation</keyword>
<proteinExistence type="inferred from homology"/>
<dbReference type="GO" id="GO:0009252">
    <property type="term" value="P:peptidoglycan biosynthetic process"/>
    <property type="evidence" value="ECO:0007669"/>
    <property type="project" value="UniProtKB-UniRule"/>
</dbReference>
<evidence type="ECO:0000256" key="11">
    <source>
        <dbReference type="ARBA" id="ARBA00023306"/>
    </source>
</evidence>
<dbReference type="InterPro" id="IPR036565">
    <property type="entry name" value="Mur-like_cat_sf"/>
</dbReference>
<dbReference type="GO" id="GO:0008763">
    <property type="term" value="F:UDP-N-acetylmuramate-L-alanine ligase activity"/>
    <property type="evidence" value="ECO:0007669"/>
    <property type="project" value="UniProtKB-UniRule"/>
</dbReference>
<comment type="function">
    <text evidence="14">Cell wall formation.</text>
</comment>
<evidence type="ECO:0000256" key="4">
    <source>
        <dbReference type="ARBA" id="ARBA00022490"/>
    </source>
</evidence>
<organism evidence="18 19">
    <name type="scientific">Nostocoides australiense Ben110</name>
    <dbReference type="NCBI Taxonomy" id="1193182"/>
    <lineage>
        <taxon>Bacteria</taxon>
        <taxon>Bacillati</taxon>
        <taxon>Actinomycetota</taxon>
        <taxon>Actinomycetes</taxon>
        <taxon>Micrococcales</taxon>
        <taxon>Intrasporangiaceae</taxon>
        <taxon>Nostocoides</taxon>
    </lineage>
</organism>
<dbReference type="EMBL" id="CAJA01000434">
    <property type="protein sequence ID" value="CCH74851.1"/>
    <property type="molecule type" value="Genomic_DNA"/>
</dbReference>
<dbReference type="GO" id="GO:0005737">
    <property type="term" value="C:cytoplasm"/>
    <property type="evidence" value="ECO:0007669"/>
    <property type="project" value="UniProtKB-SubCell"/>
</dbReference>
<dbReference type="STRING" id="1193182.BN11_490003"/>
<dbReference type="HAMAP" id="MF_00046">
    <property type="entry name" value="MurC"/>
    <property type="match status" value="1"/>
</dbReference>
<dbReference type="OrthoDB" id="9804126at2"/>
<keyword evidence="7 14" id="KW-0547">Nucleotide-binding</keyword>
<evidence type="ECO:0000313" key="19">
    <source>
        <dbReference type="Proteomes" id="UP000035763"/>
    </source>
</evidence>
<dbReference type="Proteomes" id="UP000035763">
    <property type="component" value="Unassembled WGS sequence"/>
</dbReference>
<evidence type="ECO:0000256" key="2">
    <source>
        <dbReference type="ARBA" id="ARBA00004752"/>
    </source>
</evidence>
<sequence>MAPGRLGVNPRFDFAAPTTPASELGATHFVAIGGSGMSGIAQLLHDLGVEVSGCDGAASPAVERLRAAGMAVSIGHDPGHLDGVRTVVVSSAIPETNAELTAARAGGLRVLHRAQALASAMGDDVRVAVAGANGKTTTSAMLTAVLRAAGADPSFAIGSELADLGRNSLRGTGGVFVAEADESDGSFLSYRPHVAVVTNVQPDHLDFYGDFAHVQQAYAAFARSVEPGGWLIAAADDPGSAALARLLRSEGRQVLTYGEDPASDVRIEEVELHGLTSTARVVSDRGAVPLRVAAPGRHNVHNAAAALAAGWLALGRDPAQLTAGLAAFPGVHRRFERKGEVDGIVVVDDYAHNAPKVTALVAAARAVVGAGGAVRVIFQPHLYSRTRDFAAGFAAGLQPADQIVLLPVYGARETPMAGIDSHLIVEPLRDAGADATLAAGFDEAIDLVASRAGPGDLLLTVGAGDVTRIGPRLLAALAARSHAGPDRA</sequence>
<dbReference type="GO" id="GO:0051301">
    <property type="term" value="P:cell division"/>
    <property type="evidence" value="ECO:0007669"/>
    <property type="project" value="UniProtKB-KW"/>
</dbReference>
<evidence type="ECO:0000256" key="6">
    <source>
        <dbReference type="ARBA" id="ARBA00022618"/>
    </source>
</evidence>
<dbReference type="InterPro" id="IPR036615">
    <property type="entry name" value="Mur_ligase_C_dom_sf"/>
</dbReference>
<dbReference type="InterPro" id="IPR000713">
    <property type="entry name" value="Mur_ligase_N"/>
</dbReference>
<feature type="domain" description="Mur ligase central" evidence="17">
    <location>
        <begin position="129"/>
        <end position="309"/>
    </location>
</feature>
<dbReference type="AlphaFoldDB" id="W6K1A9"/>
<dbReference type="Gene3D" id="3.90.190.20">
    <property type="entry name" value="Mur ligase, C-terminal domain"/>
    <property type="match status" value="1"/>
</dbReference>
<evidence type="ECO:0000259" key="17">
    <source>
        <dbReference type="Pfam" id="PF08245"/>
    </source>
</evidence>
<comment type="caution">
    <text evidence="18">The sequence shown here is derived from an EMBL/GenBank/DDBJ whole genome shotgun (WGS) entry which is preliminary data.</text>
</comment>
<comment type="pathway">
    <text evidence="2 14">Cell wall biogenesis; peptidoglycan biosynthesis.</text>
</comment>
<feature type="domain" description="Mur ligase C-terminal" evidence="16">
    <location>
        <begin position="333"/>
        <end position="464"/>
    </location>
</feature>
<evidence type="ECO:0000256" key="12">
    <source>
        <dbReference type="ARBA" id="ARBA00023316"/>
    </source>
</evidence>
<feature type="binding site" evidence="14">
    <location>
        <begin position="131"/>
        <end position="137"/>
    </location>
    <ligand>
        <name>ATP</name>
        <dbReference type="ChEBI" id="CHEBI:30616"/>
    </ligand>
</feature>
<dbReference type="GO" id="GO:0005524">
    <property type="term" value="F:ATP binding"/>
    <property type="evidence" value="ECO:0007669"/>
    <property type="project" value="UniProtKB-UniRule"/>
</dbReference>
<evidence type="ECO:0000256" key="14">
    <source>
        <dbReference type="HAMAP-Rule" id="MF_00046"/>
    </source>
</evidence>
<dbReference type="GO" id="GO:0008360">
    <property type="term" value="P:regulation of cell shape"/>
    <property type="evidence" value="ECO:0007669"/>
    <property type="project" value="UniProtKB-KW"/>
</dbReference>
<keyword evidence="8 14" id="KW-0067">ATP-binding</keyword>
<evidence type="ECO:0000259" key="15">
    <source>
        <dbReference type="Pfam" id="PF01225"/>
    </source>
</evidence>
<keyword evidence="11 14" id="KW-0131">Cell cycle</keyword>
<dbReference type="EC" id="6.3.2.8" evidence="3 14"/>
<comment type="subcellular location">
    <subcellularLocation>
        <location evidence="1 14">Cytoplasm</location>
    </subcellularLocation>
</comment>
<dbReference type="PANTHER" id="PTHR43445:SF3">
    <property type="entry name" value="UDP-N-ACETYLMURAMATE--L-ALANINE LIGASE"/>
    <property type="match status" value="1"/>
</dbReference>
<protein>
    <recommendedName>
        <fullName evidence="3 14">UDP-N-acetylmuramate--L-alanine ligase</fullName>
        <ecNumber evidence="3 14">6.3.2.8</ecNumber>
    </recommendedName>
    <alternativeName>
        <fullName evidence="14">UDP-N-acetylmuramoyl-L-alanine synthetase</fullName>
    </alternativeName>
</protein>
<dbReference type="SUPFAM" id="SSF51984">
    <property type="entry name" value="MurCD N-terminal domain"/>
    <property type="match status" value="1"/>
</dbReference>
<evidence type="ECO:0000256" key="9">
    <source>
        <dbReference type="ARBA" id="ARBA00022960"/>
    </source>
</evidence>
<dbReference type="InterPro" id="IPR013221">
    <property type="entry name" value="Mur_ligase_cen"/>
</dbReference>
<evidence type="ECO:0000259" key="16">
    <source>
        <dbReference type="Pfam" id="PF02875"/>
    </source>
</evidence>
<gene>
    <name evidence="14 18" type="primary">murC</name>
    <name evidence="18" type="ORF">BN11_490003</name>
</gene>
<dbReference type="RefSeq" id="WP_048695252.1">
    <property type="nucleotide sequence ID" value="NZ_HG764815.1"/>
</dbReference>
<comment type="similarity">
    <text evidence="14">Belongs to the MurCDEF family.</text>
</comment>
<comment type="catalytic activity">
    <reaction evidence="13 14">
        <text>UDP-N-acetyl-alpha-D-muramate + L-alanine + ATP = UDP-N-acetyl-alpha-D-muramoyl-L-alanine + ADP + phosphate + H(+)</text>
        <dbReference type="Rhea" id="RHEA:23372"/>
        <dbReference type="ChEBI" id="CHEBI:15378"/>
        <dbReference type="ChEBI" id="CHEBI:30616"/>
        <dbReference type="ChEBI" id="CHEBI:43474"/>
        <dbReference type="ChEBI" id="CHEBI:57972"/>
        <dbReference type="ChEBI" id="CHEBI:70757"/>
        <dbReference type="ChEBI" id="CHEBI:83898"/>
        <dbReference type="ChEBI" id="CHEBI:456216"/>
        <dbReference type="EC" id="6.3.2.8"/>
    </reaction>
</comment>